<evidence type="ECO:0000256" key="1">
    <source>
        <dbReference type="SAM" id="SignalP"/>
    </source>
</evidence>
<evidence type="ECO:0000313" key="3">
    <source>
        <dbReference type="Proteomes" id="UP000050544"/>
    </source>
</evidence>
<evidence type="ECO:0000313" key="2">
    <source>
        <dbReference type="EMBL" id="KPL82376.1"/>
    </source>
</evidence>
<proteinExistence type="predicted"/>
<dbReference type="InterPro" id="IPR007497">
    <property type="entry name" value="SIMPL/DUF541"/>
</dbReference>
<dbReference type="AlphaFoldDB" id="A0A0P6XG19"/>
<organism evidence="2 3">
    <name type="scientific">Thermanaerothrix daxensis</name>
    <dbReference type="NCBI Taxonomy" id="869279"/>
    <lineage>
        <taxon>Bacteria</taxon>
        <taxon>Bacillati</taxon>
        <taxon>Chloroflexota</taxon>
        <taxon>Anaerolineae</taxon>
        <taxon>Anaerolineales</taxon>
        <taxon>Anaerolineaceae</taxon>
        <taxon>Thermanaerothrix</taxon>
    </lineage>
</organism>
<protein>
    <recommendedName>
        <fullName evidence="4">SIMPL domain-containing protein</fullName>
    </recommendedName>
</protein>
<dbReference type="Gene3D" id="3.30.70.2970">
    <property type="entry name" value="Protein of unknown function (DUF541), domain 2"/>
    <property type="match status" value="1"/>
</dbReference>
<reference evidence="2 3" key="1">
    <citation type="submission" date="2015-07" db="EMBL/GenBank/DDBJ databases">
        <title>Whole genome sequence of Thermanaerothrix daxensis DSM 23592.</title>
        <authorList>
            <person name="Hemp J."/>
            <person name="Ward L.M."/>
            <person name="Pace L.A."/>
            <person name="Fischer W.W."/>
        </authorList>
    </citation>
    <scope>NUCLEOTIDE SEQUENCE [LARGE SCALE GENOMIC DNA]</scope>
    <source>
        <strain evidence="2 3">GNS-1</strain>
    </source>
</reference>
<feature type="signal peptide" evidence="1">
    <location>
        <begin position="1"/>
        <end position="21"/>
    </location>
</feature>
<dbReference type="Pfam" id="PF04402">
    <property type="entry name" value="SIMPL"/>
    <property type="match status" value="1"/>
</dbReference>
<evidence type="ECO:0008006" key="4">
    <source>
        <dbReference type="Google" id="ProtNLM"/>
    </source>
</evidence>
<dbReference type="PANTHER" id="PTHR34387:SF1">
    <property type="entry name" value="PERIPLASMIC IMMUNOGENIC PROTEIN"/>
    <property type="match status" value="1"/>
</dbReference>
<comment type="caution">
    <text evidence="2">The sequence shown here is derived from an EMBL/GenBank/DDBJ whole genome shotgun (WGS) entry which is preliminary data.</text>
</comment>
<accession>A0A0P6XG19</accession>
<gene>
    <name evidence="2" type="ORF">SE15_09375</name>
</gene>
<dbReference type="Gene3D" id="3.30.110.170">
    <property type="entry name" value="Protein of unknown function (DUF541), domain 1"/>
    <property type="match status" value="1"/>
</dbReference>
<dbReference type="InterPro" id="IPR052022">
    <property type="entry name" value="26kDa_periplasmic_antigen"/>
</dbReference>
<name>A0A0P6XG19_9CHLR</name>
<dbReference type="GO" id="GO:0006974">
    <property type="term" value="P:DNA damage response"/>
    <property type="evidence" value="ECO:0007669"/>
    <property type="project" value="TreeGrafter"/>
</dbReference>
<dbReference type="Proteomes" id="UP000050544">
    <property type="component" value="Unassembled WGS sequence"/>
</dbReference>
<feature type="chain" id="PRO_5006133046" description="SIMPL domain-containing protein" evidence="1">
    <location>
        <begin position="22"/>
        <end position="232"/>
    </location>
</feature>
<keyword evidence="1" id="KW-0732">Signal</keyword>
<sequence length="232" mass="24355">MLALLTLVMLGLLAGCIQVPASSQEQIRTLNVSGSGKVYVVPDIAYIYVGVRTEADDVASALNANNQQAQAIVNLLKERGVAQEDIQTSAFNVYPQQNFGPNGEVLGTKFVVENTVFITARDLSQLGGLLDAVVRAGANNIYGITFDVADREKAESEARRLAIENAKARAQELAQTVGVTLGEVQNVSVYSSGSPIPVYEAKGMGLGGGGSAPIAAGQLIISADANITYLIR</sequence>
<dbReference type="EMBL" id="LGKO01000005">
    <property type="protein sequence ID" value="KPL82376.1"/>
    <property type="molecule type" value="Genomic_DNA"/>
</dbReference>
<dbReference type="PANTHER" id="PTHR34387">
    <property type="entry name" value="SLR1258 PROTEIN"/>
    <property type="match status" value="1"/>
</dbReference>
<keyword evidence="3" id="KW-1185">Reference proteome</keyword>